<dbReference type="GO" id="GO:0020037">
    <property type="term" value="F:heme binding"/>
    <property type="evidence" value="ECO:0007669"/>
    <property type="project" value="InterPro"/>
</dbReference>
<dbReference type="InterPro" id="IPR050364">
    <property type="entry name" value="Cytochrome_P450_fung"/>
</dbReference>
<evidence type="ECO:0000256" key="12">
    <source>
        <dbReference type="ARBA" id="ARBA00023136"/>
    </source>
</evidence>
<protein>
    <recommendedName>
        <fullName evidence="18">Cytochrome P450</fullName>
    </recommendedName>
</protein>
<evidence type="ECO:0000256" key="6">
    <source>
        <dbReference type="ARBA" id="ARBA00022692"/>
    </source>
</evidence>
<comment type="cofactor">
    <cofactor evidence="1 14">
        <name>heme</name>
        <dbReference type="ChEBI" id="CHEBI:30413"/>
    </cofactor>
</comment>
<evidence type="ECO:0000256" key="7">
    <source>
        <dbReference type="ARBA" id="ARBA00022723"/>
    </source>
</evidence>
<dbReference type="InterPro" id="IPR036396">
    <property type="entry name" value="Cyt_P450_sf"/>
</dbReference>
<organism evidence="16 17">
    <name type="scientific">Hypholoma sublateritium (strain FD-334 SS-4)</name>
    <dbReference type="NCBI Taxonomy" id="945553"/>
    <lineage>
        <taxon>Eukaryota</taxon>
        <taxon>Fungi</taxon>
        <taxon>Dikarya</taxon>
        <taxon>Basidiomycota</taxon>
        <taxon>Agaricomycotina</taxon>
        <taxon>Agaricomycetes</taxon>
        <taxon>Agaricomycetidae</taxon>
        <taxon>Agaricales</taxon>
        <taxon>Agaricineae</taxon>
        <taxon>Strophariaceae</taxon>
        <taxon>Hypholoma</taxon>
    </lineage>
</organism>
<sequence length="218" mass="24551">MYALSNGISYLSIPIRNIHLKAKILAEMPEGMYPDIQSRAQYEVDGVITKENRLPNIQDRKSMPYLEAILKEVLRWAPASPMGLFHCTTMDDEYRATASLRKPRSTPSNASSTFNPDRFYHADVSAPTDVQRNPLELAFGFGRRICPGQHVAEATIFIQMATFLAVLKISKGVDSDGRIIEPDVEFTTAIVSHVKPFAFHITRRSGKANDLLRQDLER</sequence>
<proteinExistence type="inferred from homology"/>
<dbReference type="STRING" id="945553.A0A0D2N9S4"/>
<dbReference type="PANTHER" id="PTHR46300:SF2">
    <property type="entry name" value="CYTOCHROME P450 MONOOXYGENASE ALNH-RELATED"/>
    <property type="match status" value="1"/>
</dbReference>
<name>A0A0D2N9S4_HYPSF</name>
<dbReference type="GO" id="GO:0016705">
    <property type="term" value="F:oxidoreductase activity, acting on paired donors, with incorporation or reduction of molecular oxygen"/>
    <property type="evidence" value="ECO:0007669"/>
    <property type="project" value="InterPro"/>
</dbReference>
<keyword evidence="12" id="KW-0472">Membrane</keyword>
<keyword evidence="13" id="KW-0325">Glycoprotein</keyword>
<evidence type="ECO:0000256" key="2">
    <source>
        <dbReference type="ARBA" id="ARBA00004167"/>
    </source>
</evidence>
<comment type="pathway">
    <text evidence="3">Secondary metabolite biosynthesis.</text>
</comment>
<comment type="similarity">
    <text evidence="4 15">Belongs to the cytochrome P450 family.</text>
</comment>
<dbReference type="GO" id="GO:0016020">
    <property type="term" value="C:membrane"/>
    <property type="evidence" value="ECO:0007669"/>
    <property type="project" value="UniProtKB-SubCell"/>
</dbReference>
<dbReference type="PRINTS" id="PR00463">
    <property type="entry name" value="EP450I"/>
</dbReference>
<evidence type="ECO:0000313" key="17">
    <source>
        <dbReference type="Proteomes" id="UP000054270"/>
    </source>
</evidence>
<dbReference type="AlphaFoldDB" id="A0A0D2N9S4"/>
<evidence type="ECO:0008006" key="18">
    <source>
        <dbReference type="Google" id="ProtNLM"/>
    </source>
</evidence>
<keyword evidence="11 15" id="KW-0503">Monooxygenase</keyword>
<dbReference type="PRINTS" id="PR00385">
    <property type="entry name" value="P450"/>
</dbReference>
<evidence type="ECO:0000256" key="15">
    <source>
        <dbReference type="RuleBase" id="RU000461"/>
    </source>
</evidence>
<dbReference type="OrthoDB" id="2789670at2759"/>
<keyword evidence="10 14" id="KW-0408">Iron</keyword>
<dbReference type="InterPro" id="IPR002401">
    <property type="entry name" value="Cyt_P450_E_grp-I"/>
</dbReference>
<evidence type="ECO:0000256" key="4">
    <source>
        <dbReference type="ARBA" id="ARBA00010617"/>
    </source>
</evidence>
<dbReference type="GO" id="GO:0005506">
    <property type="term" value="F:iron ion binding"/>
    <property type="evidence" value="ECO:0007669"/>
    <property type="project" value="InterPro"/>
</dbReference>
<dbReference type="InterPro" id="IPR001128">
    <property type="entry name" value="Cyt_P450"/>
</dbReference>
<dbReference type="Pfam" id="PF00067">
    <property type="entry name" value="p450"/>
    <property type="match status" value="2"/>
</dbReference>
<keyword evidence="9 15" id="KW-0560">Oxidoreductase</keyword>
<keyword evidence="6" id="KW-0812">Transmembrane</keyword>
<evidence type="ECO:0000256" key="10">
    <source>
        <dbReference type="ARBA" id="ARBA00023004"/>
    </source>
</evidence>
<evidence type="ECO:0000256" key="5">
    <source>
        <dbReference type="ARBA" id="ARBA00022617"/>
    </source>
</evidence>
<evidence type="ECO:0000256" key="1">
    <source>
        <dbReference type="ARBA" id="ARBA00001971"/>
    </source>
</evidence>
<dbReference type="InterPro" id="IPR017972">
    <property type="entry name" value="Cyt_P450_CS"/>
</dbReference>
<dbReference type="SUPFAM" id="SSF48264">
    <property type="entry name" value="Cytochrome P450"/>
    <property type="match status" value="1"/>
</dbReference>
<comment type="subcellular location">
    <subcellularLocation>
        <location evidence="2">Membrane</location>
        <topology evidence="2">Single-pass membrane protein</topology>
    </subcellularLocation>
</comment>
<keyword evidence="17" id="KW-1185">Reference proteome</keyword>
<dbReference type="EMBL" id="KN817632">
    <property type="protein sequence ID" value="KJA15879.1"/>
    <property type="molecule type" value="Genomic_DNA"/>
</dbReference>
<accession>A0A0D2N9S4</accession>
<dbReference type="GO" id="GO:0004497">
    <property type="term" value="F:monooxygenase activity"/>
    <property type="evidence" value="ECO:0007669"/>
    <property type="project" value="UniProtKB-KW"/>
</dbReference>
<keyword evidence="8" id="KW-1133">Transmembrane helix</keyword>
<gene>
    <name evidence="16" type="ORF">HYPSUDRAFT_58532</name>
</gene>
<reference evidence="17" key="1">
    <citation type="submission" date="2014-04" db="EMBL/GenBank/DDBJ databases">
        <title>Evolutionary Origins and Diversification of the Mycorrhizal Mutualists.</title>
        <authorList>
            <consortium name="DOE Joint Genome Institute"/>
            <consortium name="Mycorrhizal Genomics Consortium"/>
            <person name="Kohler A."/>
            <person name="Kuo A."/>
            <person name="Nagy L.G."/>
            <person name="Floudas D."/>
            <person name="Copeland A."/>
            <person name="Barry K.W."/>
            <person name="Cichocki N."/>
            <person name="Veneault-Fourrey C."/>
            <person name="LaButti K."/>
            <person name="Lindquist E.A."/>
            <person name="Lipzen A."/>
            <person name="Lundell T."/>
            <person name="Morin E."/>
            <person name="Murat C."/>
            <person name="Riley R."/>
            <person name="Ohm R."/>
            <person name="Sun H."/>
            <person name="Tunlid A."/>
            <person name="Henrissat B."/>
            <person name="Grigoriev I.V."/>
            <person name="Hibbett D.S."/>
            <person name="Martin F."/>
        </authorList>
    </citation>
    <scope>NUCLEOTIDE SEQUENCE [LARGE SCALE GENOMIC DNA]</scope>
    <source>
        <strain evidence="17">FD-334 SS-4</strain>
    </source>
</reference>
<evidence type="ECO:0000256" key="13">
    <source>
        <dbReference type="ARBA" id="ARBA00023180"/>
    </source>
</evidence>
<dbReference type="PROSITE" id="PS00086">
    <property type="entry name" value="CYTOCHROME_P450"/>
    <property type="match status" value="1"/>
</dbReference>
<evidence type="ECO:0000313" key="16">
    <source>
        <dbReference type="EMBL" id="KJA15879.1"/>
    </source>
</evidence>
<dbReference type="Gene3D" id="1.10.630.10">
    <property type="entry name" value="Cytochrome P450"/>
    <property type="match status" value="1"/>
</dbReference>
<dbReference type="Proteomes" id="UP000054270">
    <property type="component" value="Unassembled WGS sequence"/>
</dbReference>
<evidence type="ECO:0000256" key="9">
    <source>
        <dbReference type="ARBA" id="ARBA00023002"/>
    </source>
</evidence>
<dbReference type="PANTHER" id="PTHR46300">
    <property type="entry name" value="P450, PUTATIVE (EUROFUNG)-RELATED-RELATED"/>
    <property type="match status" value="1"/>
</dbReference>
<evidence type="ECO:0000256" key="14">
    <source>
        <dbReference type="PIRSR" id="PIRSR602401-1"/>
    </source>
</evidence>
<dbReference type="OMA" id="HTQEIRF"/>
<keyword evidence="5 14" id="KW-0349">Heme</keyword>
<feature type="binding site" description="axial binding residue" evidence="14">
    <location>
        <position position="146"/>
    </location>
    <ligand>
        <name>heme</name>
        <dbReference type="ChEBI" id="CHEBI:30413"/>
    </ligand>
    <ligandPart>
        <name>Fe</name>
        <dbReference type="ChEBI" id="CHEBI:18248"/>
    </ligandPart>
</feature>
<evidence type="ECO:0000256" key="8">
    <source>
        <dbReference type="ARBA" id="ARBA00022989"/>
    </source>
</evidence>
<evidence type="ECO:0000256" key="3">
    <source>
        <dbReference type="ARBA" id="ARBA00005179"/>
    </source>
</evidence>
<keyword evidence="7 14" id="KW-0479">Metal-binding</keyword>
<evidence type="ECO:0000256" key="11">
    <source>
        <dbReference type="ARBA" id="ARBA00023033"/>
    </source>
</evidence>